<keyword evidence="1" id="KW-0472">Membrane</keyword>
<dbReference type="AlphaFoldDB" id="A0A0X2NNY6"/>
<dbReference type="EMBL" id="FAUH01000011">
    <property type="protein sequence ID" value="CUU66430.1"/>
    <property type="molecule type" value="Genomic_DNA"/>
</dbReference>
<dbReference type="Proteomes" id="UP000182498">
    <property type="component" value="Unassembled WGS sequence"/>
</dbReference>
<evidence type="ECO:0000256" key="1">
    <source>
        <dbReference type="SAM" id="Phobius"/>
    </source>
</evidence>
<gene>
    <name evidence="2" type="ORF">CVAR292_01774</name>
</gene>
<sequence length="316" mass="32759">MNTVSASAVPTVVSVIGPERDKVAAVAAALQERVPGRRFVVGAGPDTAGGVIAVTAGEEDEDAAIVRAVRDAMGGCVVYTGGELTALSAEPGVTVVPWDGDAADRRNIDRLAAAVTDRWIDVPRWVSDARRADADRIDRVRVAVRLTAERHTSDLLEPGGQADAATSDGRGLLDALFRARLRCTVLEHGVEWPHLPESPTPAGASPVPGGDRQRELLVLVASCGAGLAAAVAVGRLAGPLIGVLVGVIVAVTLALVRRRMLAGARRERDRAAGAAQLRRQWAAVATEVVSRLRVPTVADAVVAETAGTVGMTGVTR</sequence>
<evidence type="ECO:0000313" key="2">
    <source>
        <dbReference type="EMBL" id="CUU66430.1"/>
    </source>
</evidence>
<accession>A0A0X2NNY6</accession>
<feature type="transmembrane region" description="Helical" evidence="1">
    <location>
        <begin position="216"/>
        <end position="233"/>
    </location>
</feature>
<proteinExistence type="predicted"/>
<reference evidence="3" key="1">
    <citation type="submission" date="2015-11" db="EMBL/GenBank/DDBJ databases">
        <authorList>
            <person name="Dugat-Bony E."/>
        </authorList>
    </citation>
    <scope>NUCLEOTIDE SEQUENCE [LARGE SCALE GENOMIC DNA]</scope>
    <source>
        <strain evidence="3">Mu292</strain>
    </source>
</reference>
<protein>
    <submittedName>
        <fullName evidence="2">Uncharacterized protein</fullName>
    </submittedName>
</protein>
<dbReference type="OrthoDB" id="4428141at2"/>
<keyword evidence="1" id="KW-1133">Transmembrane helix</keyword>
<organism evidence="2 3">
    <name type="scientific">Corynebacterium variabile</name>
    <dbReference type="NCBI Taxonomy" id="1727"/>
    <lineage>
        <taxon>Bacteria</taxon>
        <taxon>Bacillati</taxon>
        <taxon>Actinomycetota</taxon>
        <taxon>Actinomycetes</taxon>
        <taxon>Mycobacteriales</taxon>
        <taxon>Corynebacteriaceae</taxon>
        <taxon>Corynebacterium</taxon>
    </lineage>
</organism>
<feature type="transmembrane region" description="Helical" evidence="1">
    <location>
        <begin position="239"/>
        <end position="256"/>
    </location>
</feature>
<keyword evidence="3" id="KW-1185">Reference proteome</keyword>
<name>A0A0X2NNY6_9CORY</name>
<evidence type="ECO:0000313" key="3">
    <source>
        <dbReference type="Proteomes" id="UP000182498"/>
    </source>
</evidence>
<keyword evidence="1" id="KW-0812">Transmembrane</keyword>